<dbReference type="OrthoDB" id="5571598at2"/>
<reference evidence="2" key="1">
    <citation type="submission" date="2017-02" db="EMBL/GenBank/DDBJ databases">
        <authorList>
            <person name="Varghese N."/>
            <person name="Submissions S."/>
        </authorList>
    </citation>
    <scope>NUCLEOTIDE SEQUENCE [LARGE SCALE GENOMIC DNA]</scope>
    <source>
        <strain evidence="2">DSM 23546</strain>
    </source>
</reference>
<evidence type="ECO:0000313" key="1">
    <source>
        <dbReference type="EMBL" id="SKB67244.1"/>
    </source>
</evidence>
<name>A0A1T5D6A9_9FLAO</name>
<dbReference type="AlphaFoldDB" id="A0A1T5D6A9"/>
<dbReference type="SUPFAM" id="SSF56935">
    <property type="entry name" value="Porins"/>
    <property type="match status" value="1"/>
</dbReference>
<dbReference type="InterPro" id="IPR023614">
    <property type="entry name" value="Porin_dom_sf"/>
</dbReference>
<protein>
    <recommendedName>
        <fullName evidence="3">Phosphate-selective porin O and P</fullName>
    </recommendedName>
</protein>
<proteinExistence type="predicted"/>
<dbReference type="RefSeq" id="WP_079513196.1">
    <property type="nucleotide sequence ID" value="NZ_FUYL01000008.1"/>
</dbReference>
<dbReference type="Proteomes" id="UP000190339">
    <property type="component" value="Unassembled WGS sequence"/>
</dbReference>
<dbReference type="Gene3D" id="2.40.160.10">
    <property type="entry name" value="Porin"/>
    <property type="match status" value="1"/>
</dbReference>
<keyword evidence="2" id="KW-1185">Reference proteome</keyword>
<evidence type="ECO:0000313" key="2">
    <source>
        <dbReference type="Proteomes" id="UP000190339"/>
    </source>
</evidence>
<evidence type="ECO:0008006" key="3">
    <source>
        <dbReference type="Google" id="ProtNLM"/>
    </source>
</evidence>
<accession>A0A1T5D6A9</accession>
<organism evidence="1 2">
    <name type="scientific">Maribacter arcticus</name>
    <dbReference type="NCBI Taxonomy" id="561365"/>
    <lineage>
        <taxon>Bacteria</taxon>
        <taxon>Pseudomonadati</taxon>
        <taxon>Bacteroidota</taxon>
        <taxon>Flavobacteriia</taxon>
        <taxon>Flavobacteriales</taxon>
        <taxon>Flavobacteriaceae</taxon>
        <taxon>Maribacter</taxon>
    </lineage>
</organism>
<sequence>MKLIRLLYFIIFLGLSGSIFAQDTKIRGFIDINSSLENDHLSFQIGEYDLFITSEINDRISFLGETVFRYDLDKNDFEVSVERVIFKYNYYGNHSFLIGKHHTPLNYWNDSYHHGRVFFPTIDRPYLFKAGIIPLHTTGASLQGMNLGKLRFGYDLMVGNGIGSNDLKDNDTHKSLTAAVHIKPLDRMRIGASFYHDNISPDGEDHHGLGLGIEEAVKQQLYTASFAYFGKKLEVLTEATYAANTAESSGTVNSISSYFYAGYRIKEKIIPYFRLDSSHFEDEEFYYINNDVTTFTTGIRYEINYLAVVKLEYQHESISLLDNINKVKLQIAIGF</sequence>
<dbReference type="EMBL" id="FUYL01000008">
    <property type="protein sequence ID" value="SKB67244.1"/>
    <property type="molecule type" value="Genomic_DNA"/>
</dbReference>
<gene>
    <name evidence="1" type="ORF">SAMN05660866_02764</name>
</gene>
<dbReference type="STRING" id="561365.SAMN05660866_02764"/>